<evidence type="ECO:0000313" key="2">
    <source>
        <dbReference type="Proteomes" id="UP001592528"/>
    </source>
</evidence>
<dbReference type="Gene3D" id="3.40.50.150">
    <property type="entry name" value="Vaccinia Virus protein VP39"/>
    <property type="match status" value="1"/>
</dbReference>
<dbReference type="GO" id="GO:0008168">
    <property type="term" value="F:methyltransferase activity"/>
    <property type="evidence" value="ECO:0007669"/>
    <property type="project" value="UniProtKB-KW"/>
</dbReference>
<dbReference type="PIRSF" id="PIRSF017393">
    <property type="entry name" value="MTase_SAV2177"/>
    <property type="match status" value="1"/>
</dbReference>
<accession>A0ABV6UR01</accession>
<keyword evidence="2" id="KW-1185">Reference proteome</keyword>
<comment type="caution">
    <text evidence="1">The sequence shown here is derived from an EMBL/GenBank/DDBJ whole genome shotgun (WGS) entry which is preliminary data.</text>
</comment>
<dbReference type="InterPro" id="IPR029063">
    <property type="entry name" value="SAM-dependent_MTases_sf"/>
</dbReference>
<keyword evidence="1" id="KW-0808">Transferase</keyword>
<dbReference type="EC" id="2.1.1.-" evidence="1"/>
<protein>
    <submittedName>
        <fullName evidence="1">SAM-dependent methyltransferase</fullName>
        <ecNumber evidence="1">2.1.1.-</ecNumber>
    </submittedName>
</protein>
<gene>
    <name evidence="1" type="ORF">ACEZDJ_21510</name>
</gene>
<dbReference type="RefSeq" id="WP_232242084.1">
    <property type="nucleotide sequence ID" value="NZ_JBHEZZ010000012.1"/>
</dbReference>
<dbReference type="Pfam" id="PF04672">
    <property type="entry name" value="Methyltransf_19"/>
    <property type="match status" value="1"/>
</dbReference>
<proteinExistence type="predicted"/>
<dbReference type="SUPFAM" id="SSF53335">
    <property type="entry name" value="S-adenosyl-L-methionine-dependent methyltransferases"/>
    <property type="match status" value="1"/>
</dbReference>
<dbReference type="GO" id="GO:0032259">
    <property type="term" value="P:methylation"/>
    <property type="evidence" value="ECO:0007669"/>
    <property type="project" value="UniProtKB-KW"/>
</dbReference>
<dbReference type="InterPro" id="IPR006764">
    <property type="entry name" value="SAM_dep_MeTrfase_SAV2177_type"/>
</dbReference>
<sequence length="273" mass="29297">MAEAWNSPMAEVPERTVLDTGVPHIARVYDYWLGGKDNFAADREVGDQVLATGNAVTENVRANRAFLGRAVRYLSAEAGVRQFLDIGTGLPSVDSTHEVAQLIAPESRIAYVDNDPIVLAHARALLTSHPDGATCYIHADARDTATVLAEAARVLDFDRPVAVMMVGLLHCIPDEDDPAGLVATVLDAVAPGSYLTVSQPAADIHTEVMASTAAVMRALMPQKITYRTREQVARFLDGVELLEPGLVSAPHWRPAAGADPTPRSVWAGMGIKR</sequence>
<evidence type="ECO:0000313" key="1">
    <source>
        <dbReference type="EMBL" id="MFC1403873.1"/>
    </source>
</evidence>
<dbReference type="Proteomes" id="UP001592528">
    <property type="component" value="Unassembled WGS sequence"/>
</dbReference>
<dbReference type="EMBL" id="JBHEZZ010000012">
    <property type="protein sequence ID" value="MFC1403873.1"/>
    <property type="molecule type" value="Genomic_DNA"/>
</dbReference>
<name>A0ABV6UR01_9ACTN</name>
<organism evidence="1 2">
    <name type="scientific">Streptacidiphilus cavernicola</name>
    <dbReference type="NCBI Taxonomy" id="3342716"/>
    <lineage>
        <taxon>Bacteria</taxon>
        <taxon>Bacillati</taxon>
        <taxon>Actinomycetota</taxon>
        <taxon>Actinomycetes</taxon>
        <taxon>Kitasatosporales</taxon>
        <taxon>Streptomycetaceae</taxon>
        <taxon>Streptacidiphilus</taxon>
    </lineage>
</organism>
<reference evidence="1 2" key="1">
    <citation type="submission" date="2024-09" db="EMBL/GenBank/DDBJ databases">
        <authorList>
            <person name="Lee S.D."/>
        </authorList>
    </citation>
    <scope>NUCLEOTIDE SEQUENCE [LARGE SCALE GENOMIC DNA]</scope>
    <source>
        <strain evidence="1 2">N1-5</strain>
    </source>
</reference>
<keyword evidence="1" id="KW-0489">Methyltransferase</keyword>